<feature type="signal peptide" evidence="2">
    <location>
        <begin position="1"/>
        <end position="23"/>
    </location>
</feature>
<proteinExistence type="predicted"/>
<protein>
    <submittedName>
        <fullName evidence="3">Uncharacterized protein</fullName>
    </submittedName>
</protein>
<organism evidence="3">
    <name type="scientific">Sphingomonas sp. NS2</name>
    <dbReference type="NCBI Taxonomy" id="908605"/>
    <lineage>
        <taxon>Bacteria</taxon>
        <taxon>Pseudomonadati</taxon>
        <taxon>Pseudomonadota</taxon>
        <taxon>Alphaproteobacteria</taxon>
        <taxon>Sphingomonadales</taxon>
        <taxon>Sphingomonadaceae</taxon>
        <taxon>Sphingomonas</taxon>
    </lineage>
</organism>
<accession>A0A0D4ZZE3</accession>
<reference evidence="3" key="1">
    <citation type="submission" date="2014-06" db="EMBL/GenBank/DDBJ databases">
        <title>Molecular and ecological studies on carbamate pesticide degrading bacteria isolated from agricultural soils.</title>
        <authorList>
            <person name="Kim D.-U."/>
            <person name="Ka J.-O."/>
        </authorList>
    </citation>
    <scope>NUCLEOTIDE SEQUENCE</scope>
    <source>
        <strain evidence="3">NS2</strain>
        <plasmid evidence="3">201</plasmid>
    </source>
</reference>
<evidence type="ECO:0000313" key="3">
    <source>
        <dbReference type="EMBL" id="AJW29410.1"/>
    </source>
</evidence>
<feature type="chain" id="PRO_5002290397" evidence="2">
    <location>
        <begin position="24"/>
        <end position="109"/>
    </location>
</feature>
<keyword evidence="2" id="KW-0732">Signal</keyword>
<feature type="compositionally biased region" description="Low complexity" evidence="1">
    <location>
        <begin position="48"/>
        <end position="76"/>
    </location>
</feature>
<evidence type="ECO:0000256" key="1">
    <source>
        <dbReference type="SAM" id="MobiDB-lite"/>
    </source>
</evidence>
<keyword evidence="3" id="KW-0614">Plasmid</keyword>
<geneLocation type="plasmid" evidence="3">
    <name>201</name>
</geneLocation>
<dbReference type="EMBL" id="KM017070">
    <property type="protein sequence ID" value="AJW29410.1"/>
    <property type="molecule type" value="Genomic_DNA"/>
</dbReference>
<sequence length="109" mass="11060">MNIVKALVPLALLTIPLAAPVFAAKEAKVPRCNGQSKRPANPYGTILPTLPARGAAAPTPAIPPTQFFPSPSSPQSDGPAAKVDRVPPISEATPPPAPGATSRAVYASC</sequence>
<feature type="region of interest" description="Disordered" evidence="1">
    <location>
        <begin position="28"/>
        <end position="109"/>
    </location>
</feature>
<evidence type="ECO:0000256" key="2">
    <source>
        <dbReference type="SAM" id="SignalP"/>
    </source>
</evidence>
<gene>
    <name evidence="3" type="ORF">plasmid201_222</name>
</gene>
<name>A0A0D4ZZE3_9SPHN</name>
<dbReference type="AlphaFoldDB" id="A0A0D4ZZE3"/>